<keyword evidence="1" id="KW-1133">Transmembrane helix</keyword>
<dbReference type="Proteomes" id="UP000309618">
    <property type="component" value="Unassembled WGS sequence"/>
</dbReference>
<protein>
    <submittedName>
        <fullName evidence="2">Uncharacterized protein</fullName>
    </submittedName>
</protein>
<proteinExistence type="predicted"/>
<name>A0A4S5BZ34_AERVE</name>
<accession>A0A4S5BZ34</accession>
<feature type="transmembrane region" description="Helical" evidence="1">
    <location>
        <begin position="12"/>
        <end position="33"/>
    </location>
</feature>
<reference evidence="2 3" key="1">
    <citation type="submission" date="2019-04" db="EMBL/GenBank/DDBJ databases">
        <title>Comparative genomics of Aeromonas veronii strains pathogenic to fish.</title>
        <authorList>
            <person name="Cascarano M.C."/>
            <person name="Smyrli M."/>
            <person name="Katharios P."/>
        </authorList>
    </citation>
    <scope>NUCLEOTIDE SEQUENCE [LARGE SCALE GENOMIC DNA]</scope>
    <source>
        <strain evidence="2 3">XU1</strain>
    </source>
</reference>
<dbReference type="EMBL" id="SSUX01000028">
    <property type="protein sequence ID" value="THJ38347.1"/>
    <property type="molecule type" value="Genomic_DNA"/>
</dbReference>
<organism evidence="2 3">
    <name type="scientific">Aeromonas veronii</name>
    <dbReference type="NCBI Taxonomy" id="654"/>
    <lineage>
        <taxon>Bacteria</taxon>
        <taxon>Pseudomonadati</taxon>
        <taxon>Pseudomonadota</taxon>
        <taxon>Gammaproteobacteria</taxon>
        <taxon>Aeromonadales</taxon>
        <taxon>Aeromonadaceae</taxon>
        <taxon>Aeromonas</taxon>
    </lineage>
</organism>
<keyword evidence="1" id="KW-0472">Membrane</keyword>
<dbReference type="AlphaFoldDB" id="A0A4S5BZ34"/>
<gene>
    <name evidence="2" type="ORF">E8Q35_21835</name>
</gene>
<feature type="transmembrane region" description="Helical" evidence="1">
    <location>
        <begin position="45"/>
        <end position="64"/>
    </location>
</feature>
<evidence type="ECO:0000313" key="3">
    <source>
        <dbReference type="Proteomes" id="UP000309618"/>
    </source>
</evidence>
<keyword evidence="1" id="KW-0812">Transmembrane</keyword>
<sequence>MTNMTKIKKSQAWLVAVKYLVELFPIWFLFGLISGVTFAFVFESALAFGIGCFAVPIACIIILTKKNIVRYNNSIDYMVTTVKDKLQNVDYYSVSPLGAIAVDAKHNKIAIVNGEPLSAKFDAAVIIEPAKIKSYRAFSPAHSTWVSSGAGVIESSEIERKNSIVKAKAAKKTGLYFDLDDVTLPQVISNMDYEDAEKWMLIIEKILNGTLDTQPSPMYYPPQ</sequence>
<comment type="caution">
    <text evidence="2">The sequence shown here is derived from an EMBL/GenBank/DDBJ whole genome shotgun (WGS) entry which is preliminary data.</text>
</comment>
<evidence type="ECO:0000313" key="2">
    <source>
        <dbReference type="EMBL" id="THJ38347.1"/>
    </source>
</evidence>
<evidence type="ECO:0000256" key="1">
    <source>
        <dbReference type="SAM" id="Phobius"/>
    </source>
</evidence>
<dbReference type="RefSeq" id="WP_047440551.1">
    <property type="nucleotide sequence ID" value="NZ_JAJVCV010000020.1"/>
</dbReference>